<dbReference type="GO" id="GO:0016887">
    <property type="term" value="F:ATP hydrolysis activity"/>
    <property type="evidence" value="ECO:0007669"/>
    <property type="project" value="InterPro"/>
</dbReference>
<dbReference type="Gene3D" id="3.40.50.300">
    <property type="entry name" value="P-loop containing nucleotide triphosphate hydrolases"/>
    <property type="match status" value="1"/>
</dbReference>
<evidence type="ECO:0000256" key="2">
    <source>
        <dbReference type="ARBA" id="ARBA00022448"/>
    </source>
</evidence>
<feature type="domain" description="ABC transporter" evidence="5">
    <location>
        <begin position="2"/>
        <end position="237"/>
    </location>
</feature>
<evidence type="ECO:0000313" key="6">
    <source>
        <dbReference type="EMBL" id="MVT08932.1"/>
    </source>
</evidence>
<organism evidence="6 7">
    <name type="scientific">Chitinophaga tropicalis</name>
    <dbReference type="NCBI Taxonomy" id="2683588"/>
    <lineage>
        <taxon>Bacteria</taxon>
        <taxon>Pseudomonadati</taxon>
        <taxon>Bacteroidota</taxon>
        <taxon>Chitinophagia</taxon>
        <taxon>Chitinophagales</taxon>
        <taxon>Chitinophagaceae</taxon>
        <taxon>Chitinophaga</taxon>
    </lineage>
</organism>
<dbReference type="PROSITE" id="PS00211">
    <property type="entry name" value="ABC_TRANSPORTER_1"/>
    <property type="match status" value="1"/>
</dbReference>
<comment type="caution">
    <text evidence="6">The sequence shown here is derived from an EMBL/GenBank/DDBJ whole genome shotgun (WGS) entry which is preliminary data.</text>
</comment>
<sequence length="305" mass="34143">MIRLEHVNKSFQQGKPAVSDISFEVSKGETLVLLGTSGSGKTTTLRMINRLVIPDSGLIFINGQPTDQLSPEILRRNTGYVLQHNGLFPHYTVAENIGIVPSLLGWDKQKILQRTTYLMEQLHLNPSRYLHSYPQELSGGQQQRVGLARALAADPPLLLMDEPFGALDPITRASVKKEFRLLEDLKNKAVILVTHDVQEAFELGTRICLMDQGVIQQLGTPEELLFTPANSFVSRFFDNQRLLLELKALKLEAVKPWLEIPVSMDGGISCWEALEKMTATQTDSSSLMRAFTLYKQTHGRTTELS</sequence>
<keyword evidence="3" id="KW-0547">Nucleotide-binding</keyword>
<reference evidence="6 7" key="1">
    <citation type="submission" date="2019-12" db="EMBL/GenBank/DDBJ databases">
        <title>Chitinophaga sp. strain ysch24 (GDMCC 1.1355), whole genome shotgun sequence.</title>
        <authorList>
            <person name="Zhang X."/>
        </authorList>
    </citation>
    <scope>NUCLEOTIDE SEQUENCE [LARGE SCALE GENOMIC DNA]</scope>
    <source>
        <strain evidence="7">ysch24</strain>
    </source>
</reference>
<accession>A0A7K1U3I6</accession>
<dbReference type="InterPro" id="IPR003593">
    <property type="entry name" value="AAA+_ATPase"/>
</dbReference>
<dbReference type="PROSITE" id="PS50893">
    <property type="entry name" value="ABC_TRANSPORTER_2"/>
    <property type="match status" value="1"/>
</dbReference>
<dbReference type="PANTHER" id="PTHR43117:SF4">
    <property type="entry name" value="OSMOPROTECTANT IMPORT ATP-BINDING PROTEIN OSMV"/>
    <property type="match status" value="1"/>
</dbReference>
<dbReference type="SUPFAM" id="SSF52540">
    <property type="entry name" value="P-loop containing nucleoside triphosphate hydrolases"/>
    <property type="match status" value="1"/>
</dbReference>
<dbReference type="EMBL" id="WRXN01000004">
    <property type="protein sequence ID" value="MVT08932.1"/>
    <property type="molecule type" value="Genomic_DNA"/>
</dbReference>
<dbReference type="GO" id="GO:0005524">
    <property type="term" value="F:ATP binding"/>
    <property type="evidence" value="ECO:0007669"/>
    <property type="project" value="UniProtKB-KW"/>
</dbReference>
<dbReference type="GO" id="GO:0015697">
    <property type="term" value="P:quaternary ammonium group transport"/>
    <property type="evidence" value="ECO:0007669"/>
    <property type="project" value="UniProtKB-ARBA"/>
</dbReference>
<evidence type="ECO:0000256" key="3">
    <source>
        <dbReference type="ARBA" id="ARBA00022741"/>
    </source>
</evidence>
<dbReference type="Pfam" id="PF00005">
    <property type="entry name" value="ABC_tran"/>
    <property type="match status" value="1"/>
</dbReference>
<evidence type="ECO:0000313" key="7">
    <source>
        <dbReference type="Proteomes" id="UP000461730"/>
    </source>
</evidence>
<dbReference type="FunFam" id="3.40.50.300:FF:000425">
    <property type="entry name" value="Probable ABC transporter, ATP-binding subunit"/>
    <property type="match status" value="1"/>
</dbReference>
<name>A0A7K1U3I6_9BACT</name>
<dbReference type="InterPro" id="IPR017871">
    <property type="entry name" value="ABC_transporter-like_CS"/>
</dbReference>
<dbReference type="SMART" id="SM00382">
    <property type="entry name" value="AAA"/>
    <property type="match status" value="1"/>
</dbReference>
<dbReference type="InterPro" id="IPR027417">
    <property type="entry name" value="P-loop_NTPase"/>
</dbReference>
<dbReference type="AlphaFoldDB" id="A0A7K1U3I6"/>
<protein>
    <submittedName>
        <fullName evidence="6">ATP-binding cassette domain-containing protein</fullName>
    </submittedName>
</protein>
<dbReference type="RefSeq" id="WP_157306349.1">
    <property type="nucleotide sequence ID" value="NZ_WRXN01000004.1"/>
</dbReference>
<comment type="similarity">
    <text evidence="1">Belongs to the ABC transporter superfamily.</text>
</comment>
<keyword evidence="4 6" id="KW-0067">ATP-binding</keyword>
<evidence type="ECO:0000256" key="1">
    <source>
        <dbReference type="ARBA" id="ARBA00005417"/>
    </source>
</evidence>
<dbReference type="InterPro" id="IPR003439">
    <property type="entry name" value="ABC_transporter-like_ATP-bd"/>
</dbReference>
<proteinExistence type="inferred from homology"/>
<gene>
    <name evidence="6" type="ORF">GO493_11730</name>
</gene>
<dbReference type="Proteomes" id="UP000461730">
    <property type="component" value="Unassembled WGS sequence"/>
</dbReference>
<keyword evidence="7" id="KW-1185">Reference proteome</keyword>
<evidence type="ECO:0000256" key="4">
    <source>
        <dbReference type="ARBA" id="ARBA00022840"/>
    </source>
</evidence>
<keyword evidence="2" id="KW-0813">Transport</keyword>
<evidence type="ECO:0000259" key="5">
    <source>
        <dbReference type="PROSITE" id="PS50893"/>
    </source>
</evidence>
<dbReference type="PANTHER" id="PTHR43117">
    <property type="entry name" value="OSMOPROTECTANT IMPORT ATP-BINDING PROTEIN OSMV"/>
    <property type="match status" value="1"/>
</dbReference>